<gene>
    <name evidence="3" type="primary">LOC139083063</name>
</gene>
<accession>A0ABM4P999</accession>
<dbReference type="Proteomes" id="UP001652662">
    <property type="component" value="Chromosome 4"/>
</dbReference>
<sequence>MQWCKSWGRLPWTDFGCWGGKAQQPVGGGETGRQTAPTFRAQTQEVHLRQPLHSCRGQAVDPSSALDLGEAGSDRDPGWESPGMPADPTPGCLQELNPTITSSSGEPGSSEFKDLARREERGQAEPTTQRPCQLPSRSQRGRKLTQGAPGPSGLPSQSLPEPQDPPEGLGWSLGQERAELQKLLRIEIPQSEREEDPQEQKEETPQGQKGEAPPGENKEVPRSQREKTHQGQSGELSQVLRVEVSEGQRWEAPQGENKEASQGQRGNHPKCQRNGALVEPTKETPQGREAKILQSAEDGGLTSQGWEGAQRKASTQPREEGDSLGVPGDFCRSLGEQMPKPGERERPGSRGRSAQLMQRKTNGQRPESAPAAGEQRAARDGARAPLPSLRPPARPLPPGPGAVMLAAPGPGGPDQQERDPHGLQHPGGGRGPAAQELGEARGLPAGGCAGLSGAPGERRSGEEAPKASKAAWPAPPGREQAAASVSAAQQETALQRLLELHREARRRRRQDREQQHLRVRPRAGRARWKPGRRGAGDGPATDRRLPQVLERLRIARNRHCRVHPLGPPPSPAPLLPQARPPGGRRWGHNQLAPAGAGPSWGRPGSL</sequence>
<feature type="compositionally biased region" description="Basic and acidic residues" evidence="1">
    <location>
        <begin position="456"/>
        <end position="466"/>
    </location>
</feature>
<feature type="compositionally biased region" description="Basic and acidic residues" evidence="1">
    <location>
        <begin position="216"/>
        <end position="229"/>
    </location>
</feature>
<evidence type="ECO:0000313" key="2">
    <source>
        <dbReference type="Proteomes" id="UP001652662"/>
    </source>
</evidence>
<dbReference type="RefSeq" id="XP_070473772.1">
    <property type="nucleotide sequence ID" value="XM_070617671.1"/>
</dbReference>
<feature type="compositionally biased region" description="Polar residues" evidence="1">
    <location>
        <begin position="125"/>
        <end position="138"/>
    </location>
</feature>
<feature type="compositionally biased region" description="Basic and acidic residues" evidence="1">
    <location>
        <begin position="280"/>
        <end position="291"/>
    </location>
</feature>
<proteinExistence type="predicted"/>
<keyword evidence="2" id="KW-1185">Reference proteome</keyword>
<feature type="region of interest" description="Disordered" evidence="1">
    <location>
        <begin position="561"/>
        <end position="606"/>
    </location>
</feature>
<evidence type="ECO:0000313" key="3">
    <source>
        <dbReference type="RefSeq" id="XP_070473772.1"/>
    </source>
</evidence>
<feature type="compositionally biased region" description="Basic residues" evidence="1">
    <location>
        <begin position="517"/>
        <end position="532"/>
    </location>
</feature>
<name>A0ABM4P999_EQUPR</name>
<reference evidence="3" key="1">
    <citation type="submission" date="2025-08" db="UniProtKB">
        <authorList>
            <consortium name="RefSeq"/>
        </authorList>
    </citation>
    <scope>IDENTIFICATION</scope>
    <source>
        <tissue evidence="3">Blood</tissue>
    </source>
</reference>
<evidence type="ECO:0000256" key="1">
    <source>
        <dbReference type="SAM" id="MobiDB-lite"/>
    </source>
</evidence>
<feature type="compositionally biased region" description="Basic and acidic residues" evidence="1">
    <location>
        <begin position="111"/>
        <end position="123"/>
    </location>
</feature>
<feature type="compositionally biased region" description="Low complexity" evidence="1">
    <location>
        <begin position="146"/>
        <end position="161"/>
    </location>
</feature>
<feature type="compositionally biased region" description="Pro residues" evidence="1">
    <location>
        <begin position="565"/>
        <end position="574"/>
    </location>
</feature>
<feature type="compositionally biased region" description="Polar residues" evidence="1">
    <location>
        <begin position="96"/>
        <end position="107"/>
    </location>
</feature>
<feature type="compositionally biased region" description="Polar residues" evidence="1">
    <location>
        <begin position="355"/>
        <end position="365"/>
    </location>
</feature>
<protein>
    <submittedName>
        <fullName evidence="3">Uncharacterized protein isoform X1</fullName>
    </submittedName>
</protein>
<feature type="compositionally biased region" description="Basic and acidic residues" evidence="1">
    <location>
        <begin position="176"/>
        <end position="185"/>
    </location>
</feature>
<feature type="region of interest" description="Disordered" evidence="1">
    <location>
        <begin position="50"/>
        <end position="545"/>
    </location>
</feature>
<feature type="compositionally biased region" description="Pro residues" evidence="1">
    <location>
        <begin position="388"/>
        <end position="400"/>
    </location>
</feature>
<dbReference type="GeneID" id="139083063"/>
<organism evidence="2 3">
    <name type="scientific">Equus przewalskii</name>
    <name type="common">Przewalski's horse</name>
    <name type="synonym">Equus caballus przewalskii</name>
    <dbReference type="NCBI Taxonomy" id="9798"/>
    <lineage>
        <taxon>Eukaryota</taxon>
        <taxon>Metazoa</taxon>
        <taxon>Chordata</taxon>
        <taxon>Craniata</taxon>
        <taxon>Vertebrata</taxon>
        <taxon>Euteleostomi</taxon>
        <taxon>Mammalia</taxon>
        <taxon>Eutheria</taxon>
        <taxon>Laurasiatheria</taxon>
        <taxon>Perissodactyla</taxon>
        <taxon>Equidae</taxon>
        <taxon>Equus</taxon>
    </lineage>
</organism>
<feature type="compositionally biased region" description="Low complexity" evidence="1">
    <location>
        <begin position="480"/>
        <end position="497"/>
    </location>
</feature>